<proteinExistence type="predicted"/>
<dbReference type="EMBL" id="JACOFZ010000005">
    <property type="protein sequence ID" value="MBC3882378.1"/>
    <property type="molecule type" value="Genomic_DNA"/>
</dbReference>
<sequence>MSNFVISRSAYRCICFFLCALFSTSCLANGINLAPSAELIYKIKSSQKGIPVSGEAKITWKINDGVNNTKNYDLLSETSVTLFGKILTSSSKGTINESGLVPEQFVEKRFRREQTKTIFERQAKLIKFSGGEPDLALRGGEQDRLSVTWQVVTLARQAGSKLSNGQEWKMIVAGVHDADPWIFTIKDQMRIHTDLGDLDVVHILRAPPVDSPGQQLELWLAPAFDYYPVRINFIDANGDRIEQKISRIQKL</sequence>
<dbReference type="AlphaFoldDB" id="A0A923KPZ8"/>
<feature type="chain" id="PRO_5038126601" evidence="1">
    <location>
        <begin position="29"/>
        <end position="251"/>
    </location>
</feature>
<evidence type="ECO:0000256" key="1">
    <source>
        <dbReference type="SAM" id="SignalP"/>
    </source>
</evidence>
<dbReference type="Proteomes" id="UP000627446">
    <property type="component" value="Unassembled WGS sequence"/>
</dbReference>
<keyword evidence="3" id="KW-1185">Reference proteome</keyword>
<gene>
    <name evidence="2" type="ORF">H8K36_13380</name>
</gene>
<comment type="caution">
    <text evidence="2">The sequence shown here is derived from an EMBL/GenBank/DDBJ whole genome shotgun (WGS) entry which is preliminary data.</text>
</comment>
<keyword evidence="1" id="KW-0732">Signal</keyword>
<organism evidence="2 3">
    <name type="scientific">Undibacterium nitidum</name>
    <dbReference type="NCBI Taxonomy" id="2762298"/>
    <lineage>
        <taxon>Bacteria</taxon>
        <taxon>Pseudomonadati</taxon>
        <taxon>Pseudomonadota</taxon>
        <taxon>Betaproteobacteria</taxon>
        <taxon>Burkholderiales</taxon>
        <taxon>Oxalobacteraceae</taxon>
        <taxon>Undibacterium</taxon>
    </lineage>
</organism>
<evidence type="ECO:0000313" key="2">
    <source>
        <dbReference type="EMBL" id="MBC3882378.1"/>
    </source>
</evidence>
<reference evidence="2" key="1">
    <citation type="submission" date="2020-08" db="EMBL/GenBank/DDBJ databases">
        <title>Novel species isolated from subtropical streams in China.</title>
        <authorList>
            <person name="Lu H."/>
        </authorList>
    </citation>
    <scope>NUCLEOTIDE SEQUENCE</scope>
    <source>
        <strain evidence="2">LX22W</strain>
    </source>
</reference>
<protein>
    <submittedName>
        <fullName evidence="2">DUF3108 domain-containing protein</fullName>
    </submittedName>
</protein>
<dbReference type="RefSeq" id="WP_186916998.1">
    <property type="nucleotide sequence ID" value="NZ_JACOFZ010000005.1"/>
</dbReference>
<dbReference type="InterPro" id="IPR021457">
    <property type="entry name" value="DUF3108"/>
</dbReference>
<name>A0A923KPZ8_9BURK</name>
<accession>A0A923KPZ8</accession>
<evidence type="ECO:0000313" key="3">
    <source>
        <dbReference type="Proteomes" id="UP000627446"/>
    </source>
</evidence>
<dbReference type="Pfam" id="PF11306">
    <property type="entry name" value="DUF3108"/>
    <property type="match status" value="1"/>
</dbReference>
<feature type="signal peptide" evidence="1">
    <location>
        <begin position="1"/>
        <end position="28"/>
    </location>
</feature>